<dbReference type="InterPro" id="IPR006303">
    <property type="entry name" value="FliR"/>
</dbReference>
<evidence type="ECO:0000256" key="4">
    <source>
        <dbReference type="ARBA" id="ARBA00022475"/>
    </source>
</evidence>
<comment type="similarity">
    <text evidence="2 10">Belongs to the FliR/MopE/SpaR family.</text>
</comment>
<evidence type="ECO:0000256" key="5">
    <source>
        <dbReference type="ARBA" id="ARBA00022692"/>
    </source>
</evidence>
<dbReference type="EMBL" id="JALJXV010000006">
    <property type="protein sequence ID" value="MCP1675592.1"/>
    <property type="molecule type" value="Genomic_DNA"/>
</dbReference>
<evidence type="ECO:0000256" key="2">
    <source>
        <dbReference type="ARBA" id="ARBA00009772"/>
    </source>
</evidence>
<dbReference type="GO" id="GO:0044780">
    <property type="term" value="P:bacterial-type flagellum assembly"/>
    <property type="evidence" value="ECO:0007669"/>
    <property type="project" value="UniProtKB-UniRule"/>
</dbReference>
<dbReference type="GO" id="GO:0009425">
    <property type="term" value="C:bacterial-type flagellum basal body"/>
    <property type="evidence" value="ECO:0007669"/>
    <property type="project" value="UniProtKB-SubCell"/>
</dbReference>
<keyword evidence="6 10" id="KW-1133">Transmembrane helix</keyword>
<dbReference type="InterPro" id="IPR002010">
    <property type="entry name" value="T3SS_IM_R"/>
</dbReference>
<feature type="transmembrane region" description="Helical" evidence="10">
    <location>
        <begin position="136"/>
        <end position="160"/>
    </location>
</feature>
<feature type="transmembrane region" description="Helical" evidence="10">
    <location>
        <begin position="71"/>
        <end position="93"/>
    </location>
</feature>
<keyword evidence="11" id="KW-0282">Flagellum</keyword>
<sequence>MLTLSTAELMAWIGAFMWPFIRVGAMLFAAPVFGNTQVPLRIRLMISLALTVAIMPAVGEAPAVEPLSVEALLIAIQQVIIGLAMGLMLALAFQTAVIAGESIALTMGLGFATMVDPTSGQTVPVVSQFLQVVITLLFLAVGGHLMFIEMVAASFSTLTLTGPGLVQQDLTLVFGWATQMYAGAVLIALPAIVLLLTVNIALGVMTRAAPQMNIFSVGFPVTMMVGFLLITILIIPSLPRRMSAIWSDAFNTLGRLIGVN</sequence>
<dbReference type="GO" id="GO:0005886">
    <property type="term" value="C:plasma membrane"/>
    <property type="evidence" value="ECO:0007669"/>
    <property type="project" value="UniProtKB-SubCell"/>
</dbReference>
<dbReference type="RefSeq" id="WP_253479173.1">
    <property type="nucleotide sequence ID" value="NZ_JALJXV010000006.1"/>
</dbReference>
<evidence type="ECO:0000256" key="9">
    <source>
        <dbReference type="NCBIfam" id="TIGR01400"/>
    </source>
</evidence>
<organism evidence="11 12">
    <name type="scientific">Natronocella acetinitrilica</name>
    <dbReference type="NCBI Taxonomy" id="414046"/>
    <lineage>
        <taxon>Bacteria</taxon>
        <taxon>Pseudomonadati</taxon>
        <taxon>Pseudomonadota</taxon>
        <taxon>Gammaproteobacteria</taxon>
        <taxon>Chromatiales</taxon>
        <taxon>Ectothiorhodospiraceae</taxon>
        <taxon>Natronocella</taxon>
    </lineage>
</organism>
<dbReference type="PANTHER" id="PTHR30065">
    <property type="entry name" value="FLAGELLAR BIOSYNTHETIC PROTEIN FLIR"/>
    <property type="match status" value="1"/>
</dbReference>
<evidence type="ECO:0000256" key="7">
    <source>
        <dbReference type="ARBA" id="ARBA00023136"/>
    </source>
</evidence>
<keyword evidence="11" id="KW-0966">Cell projection</keyword>
<dbReference type="PRINTS" id="PR00953">
    <property type="entry name" value="TYPE3IMRPROT"/>
</dbReference>
<protein>
    <recommendedName>
        <fullName evidence="3 9">Flagellar biosynthetic protein FliR</fullName>
    </recommendedName>
</protein>
<evidence type="ECO:0000313" key="12">
    <source>
        <dbReference type="Proteomes" id="UP001205843"/>
    </source>
</evidence>
<evidence type="ECO:0000313" key="11">
    <source>
        <dbReference type="EMBL" id="MCP1675592.1"/>
    </source>
</evidence>
<dbReference type="PANTHER" id="PTHR30065:SF8">
    <property type="entry name" value="FLAGELLAR BIOSYNTHETIC PROTEIN FLIR"/>
    <property type="match status" value="1"/>
</dbReference>
<feature type="transmembrane region" description="Helical" evidence="10">
    <location>
        <begin position="12"/>
        <end position="33"/>
    </location>
</feature>
<keyword evidence="7 10" id="KW-0472">Membrane</keyword>
<feature type="transmembrane region" description="Helical" evidence="10">
    <location>
        <begin position="40"/>
        <end position="59"/>
    </location>
</feature>
<name>A0AAE3KGT6_9GAMM</name>
<dbReference type="GO" id="GO:0006605">
    <property type="term" value="P:protein targeting"/>
    <property type="evidence" value="ECO:0007669"/>
    <property type="project" value="UniProtKB-UniRule"/>
</dbReference>
<evidence type="ECO:0000256" key="1">
    <source>
        <dbReference type="ARBA" id="ARBA00002578"/>
    </source>
</evidence>
<keyword evidence="8 10" id="KW-0975">Bacterial flagellum</keyword>
<evidence type="ECO:0000256" key="3">
    <source>
        <dbReference type="ARBA" id="ARBA00021717"/>
    </source>
</evidence>
<keyword evidence="11" id="KW-0969">Cilium</keyword>
<gene>
    <name evidence="11" type="ORF">J2T57_002742</name>
</gene>
<dbReference type="AlphaFoldDB" id="A0AAE3KGT6"/>
<evidence type="ECO:0000256" key="10">
    <source>
        <dbReference type="RuleBase" id="RU362071"/>
    </source>
</evidence>
<evidence type="ECO:0000256" key="8">
    <source>
        <dbReference type="ARBA" id="ARBA00023143"/>
    </source>
</evidence>
<keyword evidence="12" id="KW-1185">Reference proteome</keyword>
<dbReference type="Proteomes" id="UP001205843">
    <property type="component" value="Unassembled WGS sequence"/>
</dbReference>
<reference evidence="11" key="1">
    <citation type="submission" date="2022-03" db="EMBL/GenBank/DDBJ databases">
        <title>Genomic Encyclopedia of Type Strains, Phase III (KMG-III): the genomes of soil and plant-associated and newly described type strains.</title>
        <authorList>
            <person name="Whitman W."/>
        </authorList>
    </citation>
    <scope>NUCLEOTIDE SEQUENCE</scope>
    <source>
        <strain evidence="11">ANL 6-2</strain>
    </source>
</reference>
<dbReference type="NCBIfam" id="TIGR01400">
    <property type="entry name" value="fliR"/>
    <property type="match status" value="1"/>
</dbReference>
<dbReference type="Pfam" id="PF01311">
    <property type="entry name" value="Bac_export_1"/>
    <property type="match status" value="1"/>
</dbReference>
<evidence type="ECO:0000256" key="6">
    <source>
        <dbReference type="ARBA" id="ARBA00022989"/>
    </source>
</evidence>
<feature type="transmembrane region" description="Helical" evidence="10">
    <location>
        <begin position="180"/>
        <end position="202"/>
    </location>
</feature>
<proteinExistence type="inferred from homology"/>
<keyword evidence="5 10" id="KW-0812">Transmembrane</keyword>
<keyword evidence="4 10" id="KW-1003">Cell membrane</keyword>
<comment type="subcellular location">
    <subcellularLocation>
        <location evidence="10">Cell membrane</location>
        <topology evidence="10">Multi-pass membrane protein</topology>
    </subcellularLocation>
    <subcellularLocation>
        <location evidence="10">Bacterial flagellum basal body</location>
    </subcellularLocation>
</comment>
<accession>A0AAE3KGT6</accession>
<comment type="caution">
    <text evidence="11">The sequence shown here is derived from an EMBL/GenBank/DDBJ whole genome shotgun (WGS) entry which is preliminary data.</text>
</comment>
<comment type="function">
    <text evidence="1 10">Role in flagellar biosynthesis.</text>
</comment>
<feature type="transmembrane region" description="Helical" evidence="10">
    <location>
        <begin position="214"/>
        <end position="235"/>
    </location>
</feature>